<evidence type="ECO:0000256" key="6">
    <source>
        <dbReference type="SAM" id="MobiDB-lite"/>
    </source>
</evidence>
<dbReference type="AlphaFoldDB" id="A0A328C481"/>
<keyword evidence="5" id="KW-0479">Metal-binding</keyword>
<evidence type="ECO:0000256" key="3">
    <source>
        <dbReference type="ARBA" id="ARBA00022840"/>
    </source>
</evidence>
<dbReference type="Pfam" id="PF01812">
    <property type="entry name" value="5-FTHF_cyc-lig"/>
    <property type="match status" value="1"/>
</dbReference>
<dbReference type="GO" id="GO:0005524">
    <property type="term" value="F:ATP binding"/>
    <property type="evidence" value="ECO:0007669"/>
    <property type="project" value="UniProtKB-KW"/>
</dbReference>
<dbReference type="Proteomes" id="UP000249169">
    <property type="component" value="Unassembled WGS sequence"/>
</dbReference>
<feature type="binding site" evidence="4">
    <location>
        <begin position="19"/>
        <end position="23"/>
    </location>
    <ligand>
        <name>ATP</name>
        <dbReference type="ChEBI" id="CHEBI:30616"/>
    </ligand>
</feature>
<dbReference type="SUPFAM" id="SSF100950">
    <property type="entry name" value="NagB/RpiA/CoA transferase-like"/>
    <property type="match status" value="1"/>
</dbReference>
<dbReference type="InterPro" id="IPR037171">
    <property type="entry name" value="NagB/RpiA_transferase-like"/>
</dbReference>
<dbReference type="PANTHER" id="PTHR23407:SF1">
    <property type="entry name" value="5-FORMYLTETRAHYDROFOLATE CYCLO-LIGASE"/>
    <property type="match status" value="1"/>
</dbReference>
<comment type="caution">
    <text evidence="7">The sequence shown here is derived from an EMBL/GenBank/DDBJ whole genome shotgun (WGS) entry which is preliminary data.</text>
</comment>
<dbReference type="Gene3D" id="3.40.50.10420">
    <property type="entry name" value="NagB/RpiA/CoA transferase-like"/>
    <property type="match status" value="1"/>
</dbReference>
<keyword evidence="5" id="KW-0460">Magnesium</keyword>
<dbReference type="PANTHER" id="PTHR23407">
    <property type="entry name" value="ATPASE INHIBITOR/5-FORMYLTETRAHYDROFOLATE CYCLO-LIGASE"/>
    <property type="match status" value="1"/>
</dbReference>
<dbReference type="GO" id="GO:0046872">
    <property type="term" value="F:metal ion binding"/>
    <property type="evidence" value="ECO:0007669"/>
    <property type="project" value="UniProtKB-KW"/>
</dbReference>
<evidence type="ECO:0000256" key="2">
    <source>
        <dbReference type="ARBA" id="ARBA00022741"/>
    </source>
</evidence>
<dbReference type="InterPro" id="IPR024185">
    <property type="entry name" value="FTHF_cligase-like_sf"/>
</dbReference>
<evidence type="ECO:0000313" key="8">
    <source>
        <dbReference type="Proteomes" id="UP000249169"/>
    </source>
</evidence>
<dbReference type="GO" id="GO:0035999">
    <property type="term" value="P:tetrahydrofolate interconversion"/>
    <property type="evidence" value="ECO:0007669"/>
    <property type="project" value="TreeGrafter"/>
</dbReference>
<comment type="similarity">
    <text evidence="1 5">Belongs to the 5-formyltetrahydrofolate cyclo-ligase family.</text>
</comment>
<dbReference type="InterPro" id="IPR002698">
    <property type="entry name" value="FTHF_cligase"/>
</dbReference>
<comment type="cofactor">
    <cofactor evidence="5">
        <name>Mg(2+)</name>
        <dbReference type="ChEBI" id="CHEBI:18420"/>
    </cofactor>
</comment>
<dbReference type="NCBIfam" id="TIGR02727">
    <property type="entry name" value="MTHFS_bact"/>
    <property type="match status" value="1"/>
</dbReference>
<name>A0A328C481_9DELT</name>
<proteinExistence type="inferred from homology"/>
<keyword evidence="7" id="KW-0436">Ligase</keyword>
<feature type="binding site" evidence="4">
    <location>
        <begin position="145"/>
        <end position="153"/>
    </location>
    <ligand>
        <name>ATP</name>
        <dbReference type="ChEBI" id="CHEBI:30616"/>
    </ligand>
</feature>
<sequence>MRLPASATVSGTDPRGDQKTRLRKALRARRGALGAEVRARASEAVCQRLEADPVFAGARRVAGYRAVRGELDVDAALRAKLAQGGRVFLPRIGPDDRLEFVDAGQLDGLIPGAFGIEEPVGLASDPSEIDVFLVPALAFDRRGHRLGSGRGYYDRALADLLNTTLIGVGYDWQLLDDELPTEAHDHPVDIIATDARWHVSGPRSSLHTSKE</sequence>
<evidence type="ECO:0000256" key="4">
    <source>
        <dbReference type="PIRSR" id="PIRSR006806-1"/>
    </source>
</evidence>
<evidence type="ECO:0000256" key="1">
    <source>
        <dbReference type="ARBA" id="ARBA00010638"/>
    </source>
</evidence>
<evidence type="ECO:0000313" key="7">
    <source>
        <dbReference type="EMBL" id="RAL20548.1"/>
    </source>
</evidence>
<dbReference type="GO" id="GO:0009396">
    <property type="term" value="P:folic acid-containing compound biosynthetic process"/>
    <property type="evidence" value="ECO:0007669"/>
    <property type="project" value="TreeGrafter"/>
</dbReference>
<protein>
    <recommendedName>
        <fullName evidence="5">5-formyltetrahydrofolate cyclo-ligase</fullName>
        <ecNumber evidence="5">6.3.3.2</ecNumber>
    </recommendedName>
</protein>
<dbReference type="EC" id="6.3.3.2" evidence="5"/>
<dbReference type="EMBL" id="QHKO01000009">
    <property type="protein sequence ID" value="RAL20548.1"/>
    <property type="molecule type" value="Genomic_DNA"/>
</dbReference>
<accession>A0A328C481</accession>
<gene>
    <name evidence="7" type="ORF">DL240_16030</name>
</gene>
<feature type="region of interest" description="Disordered" evidence="6">
    <location>
        <begin position="1"/>
        <end position="23"/>
    </location>
</feature>
<organism evidence="7 8">
    <name type="scientific">Lujinxingia litoralis</name>
    <dbReference type="NCBI Taxonomy" id="2211119"/>
    <lineage>
        <taxon>Bacteria</taxon>
        <taxon>Deltaproteobacteria</taxon>
        <taxon>Bradymonadales</taxon>
        <taxon>Lujinxingiaceae</taxon>
        <taxon>Lujinxingia</taxon>
    </lineage>
</organism>
<evidence type="ECO:0000256" key="5">
    <source>
        <dbReference type="RuleBase" id="RU361279"/>
    </source>
</evidence>
<dbReference type="GO" id="GO:0030272">
    <property type="term" value="F:5-formyltetrahydrofolate cyclo-ligase activity"/>
    <property type="evidence" value="ECO:0007669"/>
    <property type="project" value="UniProtKB-EC"/>
</dbReference>
<feature type="binding site" evidence="4">
    <location>
        <position position="70"/>
    </location>
    <ligand>
        <name>substrate</name>
    </ligand>
</feature>
<keyword evidence="8" id="KW-1185">Reference proteome</keyword>
<keyword evidence="3 4" id="KW-0067">ATP-binding</keyword>
<keyword evidence="2 4" id="KW-0547">Nucleotide-binding</keyword>
<reference evidence="7 8" key="1">
    <citation type="submission" date="2018-05" db="EMBL/GenBank/DDBJ databases">
        <title>Lujinxingia marina gen. nov. sp. nov., a new facultative anaerobic member of the class Deltaproteobacteria, and proposal of Lujinxingaceae fam. nov.</title>
        <authorList>
            <person name="Li C.-M."/>
        </authorList>
    </citation>
    <scope>NUCLEOTIDE SEQUENCE [LARGE SCALE GENOMIC DNA]</scope>
    <source>
        <strain evidence="7 8">B210</strain>
    </source>
</reference>
<dbReference type="PIRSF" id="PIRSF006806">
    <property type="entry name" value="FTHF_cligase"/>
    <property type="match status" value="1"/>
</dbReference>
<comment type="catalytic activity">
    <reaction evidence="5">
        <text>(6S)-5-formyl-5,6,7,8-tetrahydrofolate + ATP = (6R)-5,10-methenyltetrahydrofolate + ADP + phosphate</text>
        <dbReference type="Rhea" id="RHEA:10488"/>
        <dbReference type="ChEBI" id="CHEBI:30616"/>
        <dbReference type="ChEBI" id="CHEBI:43474"/>
        <dbReference type="ChEBI" id="CHEBI:57455"/>
        <dbReference type="ChEBI" id="CHEBI:57457"/>
        <dbReference type="ChEBI" id="CHEBI:456216"/>
        <dbReference type="EC" id="6.3.3.2"/>
    </reaction>
</comment>